<comment type="subcellular location">
    <subcellularLocation>
        <location evidence="1">Membrane</location>
        <topology evidence="1">Multi-pass membrane protein</topology>
    </subcellularLocation>
</comment>
<protein>
    <submittedName>
        <fullName evidence="7">MFS transporter</fullName>
    </submittedName>
</protein>
<feature type="transmembrane region" description="Helical" evidence="5">
    <location>
        <begin position="46"/>
        <end position="72"/>
    </location>
</feature>
<accession>A0A398CY25</accession>
<keyword evidence="4 5" id="KW-0472">Membrane</keyword>
<organism evidence="7 8">
    <name type="scientific">Candidatus Cryosericum odellii</name>
    <dbReference type="NCBI Taxonomy" id="2290917"/>
    <lineage>
        <taxon>Bacteria</taxon>
        <taxon>Pseudomonadati</taxon>
        <taxon>Caldisericota/Cryosericota group</taxon>
        <taxon>Candidatus Cryosericota</taxon>
        <taxon>Candidatus Cryosericia</taxon>
        <taxon>Candidatus Cryosericales</taxon>
        <taxon>Candidatus Cryosericaceae</taxon>
        <taxon>Candidatus Cryosericum</taxon>
    </lineage>
</organism>
<proteinExistence type="predicted"/>
<dbReference type="AlphaFoldDB" id="A0A398CY25"/>
<evidence type="ECO:0000256" key="2">
    <source>
        <dbReference type="ARBA" id="ARBA00022692"/>
    </source>
</evidence>
<dbReference type="PROSITE" id="PS00216">
    <property type="entry name" value="SUGAR_TRANSPORT_1"/>
    <property type="match status" value="1"/>
</dbReference>
<dbReference type="GO" id="GO:0022857">
    <property type="term" value="F:transmembrane transporter activity"/>
    <property type="evidence" value="ECO:0007669"/>
    <property type="project" value="InterPro"/>
</dbReference>
<keyword evidence="2 5" id="KW-0812">Transmembrane</keyword>
<evidence type="ECO:0000259" key="6">
    <source>
        <dbReference type="PROSITE" id="PS50850"/>
    </source>
</evidence>
<reference evidence="7 8" key="1">
    <citation type="submission" date="2018-09" db="EMBL/GenBank/DDBJ databases">
        <title>Discovery and Ecogenomic Context for Candidatus Cryosericales, a Global Caldiserica Order Active in Thawing Permafrost.</title>
        <authorList>
            <person name="Martinez M.A."/>
            <person name="Woodcroft B.J."/>
            <person name="Ignacio Espinoza J.C."/>
            <person name="Zayed A."/>
            <person name="Singleton C.M."/>
            <person name="Boyd J."/>
            <person name="Li Y.-F."/>
            <person name="Purvine S."/>
            <person name="Maughan H."/>
            <person name="Hodgkins S.B."/>
            <person name="Anderson D."/>
            <person name="Sederholm M."/>
            <person name="Temperton B."/>
            <person name="Saleska S.R."/>
            <person name="Tyson G.W."/>
            <person name="Rich V.I."/>
        </authorList>
    </citation>
    <scope>NUCLEOTIDE SEQUENCE [LARGE SCALE GENOMIC DNA]</scope>
    <source>
        <strain evidence="7 8">SMC6</strain>
    </source>
</reference>
<feature type="transmembrane region" description="Helical" evidence="5">
    <location>
        <begin position="79"/>
        <end position="97"/>
    </location>
</feature>
<feature type="transmembrane region" description="Helical" evidence="5">
    <location>
        <begin position="335"/>
        <end position="354"/>
    </location>
</feature>
<keyword evidence="8" id="KW-1185">Reference proteome</keyword>
<feature type="transmembrane region" description="Helical" evidence="5">
    <location>
        <begin position="215"/>
        <end position="238"/>
    </location>
</feature>
<evidence type="ECO:0000256" key="3">
    <source>
        <dbReference type="ARBA" id="ARBA00022989"/>
    </source>
</evidence>
<dbReference type="Pfam" id="PF07690">
    <property type="entry name" value="MFS_1"/>
    <property type="match status" value="1"/>
</dbReference>
<dbReference type="PROSITE" id="PS50850">
    <property type="entry name" value="MFS"/>
    <property type="match status" value="1"/>
</dbReference>
<feature type="domain" description="Major facilitator superfamily (MFS) profile" evidence="6">
    <location>
        <begin position="15"/>
        <end position="389"/>
    </location>
</feature>
<evidence type="ECO:0000256" key="1">
    <source>
        <dbReference type="ARBA" id="ARBA00004141"/>
    </source>
</evidence>
<feature type="transmembrane region" description="Helical" evidence="5">
    <location>
        <begin position="142"/>
        <end position="164"/>
    </location>
</feature>
<name>A0A398CY25_9BACT</name>
<feature type="transmembrane region" description="Helical" evidence="5">
    <location>
        <begin position="103"/>
        <end position="121"/>
    </location>
</feature>
<feature type="transmembrane region" description="Helical" evidence="5">
    <location>
        <begin position="366"/>
        <end position="384"/>
    </location>
</feature>
<feature type="transmembrane region" description="Helical" evidence="5">
    <location>
        <begin position="250"/>
        <end position="268"/>
    </location>
</feature>
<feature type="transmembrane region" description="Helical" evidence="5">
    <location>
        <begin position="303"/>
        <end position="323"/>
    </location>
</feature>
<dbReference type="EMBL" id="QXIT01000109">
    <property type="protein sequence ID" value="RIE07443.1"/>
    <property type="molecule type" value="Genomic_DNA"/>
</dbReference>
<evidence type="ECO:0000313" key="8">
    <source>
        <dbReference type="Proteomes" id="UP000266260"/>
    </source>
</evidence>
<dbReference type="PANTHER" id="PTHR43129">
    <property type="entry name" value="FOSMIDOMYCIN RESISTANCE PROTEIN"/>
    <property type="match status" value="1"/>
</dbReference>
<keyword evidence="3 5" id="KW-1133">Transmembrane helix</keyword>
<comment type="caution">
    <text evidence="7">The sequence shown here is derived from an EMBL/GenBank/DDBJ whole genome shotgun (WGS) entry which is preliminary data.</text>
</comment>
<dbReference type="InterPro" id="IPR036259">
    <property type="entry name" value="MFS_trans_sf"/>
</dbReference>
<dbReference type="GO" id="GO:0005886">
    <property type="term" value="C:plasma membrane"/>
    <property type="evidence" value="ECO:0007669"/>
    <property type="project" value="TreeGrafter"/>
</dbReference>
<dbReference type="PANTHER" id="PTHR43129:SF1">
    <property type="entry name" value="FOSMIDOMYCIN RESISTANCE PROTEIN"/>
    <property type="match status" value="1"/>
</dbReference>
<sequence>MFRGESRTMSRIRKALLAISGGHFLVEGYAAFLPPLVPIFRTRLGFSLGAAAALAASLPIVSGLVQTIFGLVSDRMRHANALVVTSSILAAVSLALLPFARSFGWLLLIFTTIALSLAMFHPQGAIGMSQLSSTNKGRFMSVFNFGGSMGSFVGSLAIIPLFGLLHLERFWILAIPGIALALFQVFALPRQEDPTIAAQVSNGGRMTDSPAFKGYLMLVANSTLNAMIYNGVTILLPLLFQGLGFQAGKAGIYLAVGSLVGAVANVVGAELSDHIGRRTINLIGATGMAVTLLMFVLTGSTSIIWFPAMCFFSCMTLSSNIVFAHELVTNHRGLVSASIMGFSWGIGGSVVIILGQWAQHTSITSAYHLLLGVAAVLVVLAFLLPTRHALRAVLEHIPAQEQA</sequence>
<dbReference type="InterPro" id="IPR011701">
    <property type="entry name" value="MFS"/>
</dbReference>
<dbReference type="Proteomes" id="UP000266260">
    <property type="component" value="Unassembled WGS sequence"/>
</dbReference>
<feature type="transmembrane region" description="Helical" evidence="5">
    <location>
        <begin position="170"/>
        <end position="188"/>
    </location>
</feature>
<dbReference type="InterPro" id="IPR005829">
    <property type="entry name" value="Sugar_transporter_CS"/>
</dbReference>
<dbReference type="Gene3D" id="1.20.1250.20">
    <property type="entry name" value="MFS general substrate transporter like domains"/>
    <property type="match status" value="2"/>
</dbReference>
<evidence type="ECO:0000256" key="4">
    <source>
        <dbReference type="ARBA" id="ARBA00023136"/>
    </source>
</evidence>
<dbReference type="InterPro" id="IPR020846">
    <property type="entry name" value="MFS_dom"/>
</dbReference>
<dbReference type="SUPFAM" id="SSF103473">
    <property type="entry name" value="MFS general substrate transporter"/>
    <property type="match status" value="1"/>
</dbReference>
<evidence type="ECO:0000313" key="7">
    <source>
        <dbReference type="EMBL" id="RIE07443.1"/>
    </source>
</evidence>
<evidence type="ECO:0000256" key="5">
    <source>
        <dbReference type="SAM" id="Phobius"/>
    </source>
</evidence>
<feature type="transmembrane region" description="Helical" evidence="5">
    <location>
        <begin position="280"/>
        <end position="297"/>
    </location>
</feature>
<dbReference type="CDD" id="cd17478">
    <property type="entry name" value="MFS_FsR"/>
    <property type="match status" value="1"/>
</dbReference>
<gene>
    <name evidence="7" type="ORF">SMC6_06425</name>
</gene>